<dbReference type="PROSITE" id="PS50297">
    <property type="entry name" value="ANK_REP_REGION"/>
    <property type="match status" value="2"/>
</dbReference>
<feature type="region of interest" description="Disordered" evidence="2">
    <location>
        <begin position="98"/>
        <end position="170"/>
    </location>
</feature>
<dbReference type="Pfam" id="PF12796">
    <property type="entry name" value="Ank_2"/>
    <property type="match status" value="1"/>
</dbReference>
<dbReference type="InterPro" id="IPR040355">
    <property type="entry name" value="FAM220A"/>
</dbReference>
<dbReference type="PROSITE" id="PS50088">
    <property type="entry name" value="ANK_REPEAT"/>
    <property type="match status" value="2"/>
</dbReference>
<sequence length="565" mass="62597">MSRGPRDLRDLICVSRLTFRESDEEVISDDDRFHGDWDEISLESSGSCDSRQGSTPSTTVKGHSPDSGCITNGNSPADSTAQKDAELKLDLTLLSKVKKKSKKKKKKVLETDAPRFPFPKPAPLPPLRSGSVEHDSSPTEVSFRPAPPASDCKSTHSAARHVASKPFKTQSQLSAQTHSVVAEATDHVDEESEPVRAKTPFLTYRAKSSDADSGNYDVMLSYMDATVVSGWLTKANNSVSEIAAYIAAGDHFVQFAHFWLTDFGDTEKREIFELEIDILKEELGFAFAIGREERKVSQRDINNLIGAIFREYPKKLLSGKGAHLFLDYLDIITSGRTQKYKQLLSDVKCSTKNKQYAQWLLATRSYSLVSMWCAIINFYRNLLGRHGTVPSKVPDAPSTFKTVYEKRLFQALRHGYRDVIHYLHVGKYVDLTQVDSHERTLIFTAVMHNQPRVLQYLVKATPSINVNHVSNTGNTALHAAVNAGSAQLVSALLKAPGLNVDCVNLQCENAAPIHLAVMHGHAEIVGLLLKAGVDTSLKMGDLTPLDIARDFEHAEILELLTEHIK</sequence>
<evidence type="ECO:0000313" key="4">
    <source>
        <dbReference type="EMBL" id="WAQ97063.1"/>
    </source>
</evidence>
<dbReference type="InterPro" id="IPR002110">
    <property type="entry name" value="Ankyrin_rpt"/>
</dbReference>
<feature type="repeat" description="ANK" evidence="1">
    <location>
        <begin position="508"/>
        <end position="540"/>
    </location>
</feature>
<dbReference type="Gene3D" id="1.25.40.20">
    <property type="entry name" value="Ankyrin repeat-containing domain"/>
    <property type="match status" value="1"/>
</dbReference>
<keyword evidence="5" id="KW-1185">Reference proteome</keyword>
<dbReference type="InterPro" id="IPR029155">
    <property type="entry name" value="SIPAR"/>
</dbReference>
<name>A0ABY7DLW5_MYAAR</name>
<dbReference type="InterPro" id="IPR036770">
    <property type="entry name" value="Ankyrin_rpt-contain_sf"/>
</dbReference>
<feature type="repeat" description="ANK" evidence="1">
    <location>
        <begin position="472"/>
        <end position="505"/>
    </location>
</feature>
<feature type="compositionally biased region" description="Polar residues" evidence="2">
    <location>
        <begin position="69"/>
        <end position="80"/>
    </location>
</feature>
<evidence type="ECO:0000259" key="3">
    <source>
        <dbReference type="Pfam" id="PF15487"/>
    </source>
</evidence>
<proteinExistence type="predicted"/>
<feature type="domain" description="SIPAR" evidence="3">
    <location>
        <begin position="6"/>
        <end position="369"/>
    </location>
</feature>
<dbReference type="Proteomes" id="UP001164746">
    <property type="component" value="Chromosome 2"/>
</dbReference>
<dbReference type="Pfam" id="PF00023">
    <property type="entry name" value="Ank"/>
    <property type="match status" value="1"/>
</dbReference>
<evidence type="ECO:0000313" key="5">
    <source>
        <dbReference type="Proteomes" id="UP001164746"/>
    </source>
</evidence>
<gene>
    <name evidence="4" type="ORF">MAR_029753</name>
</gene>
<accession>A0ABY7DLW5</accession>
<dbReference type="EMBL" id="CP111013">
    <property type="protein sequence ID" value="WAQ97063.1"/>
    <property type="molecule type" value="Genomic_DNA"/>
</dbReference>
<feature type="region of interest" description="Disordered" evidence="2">
    <location>
        <begin position="30"/>
        <end position="83"/>
    </location>
</feature>
<dbReference type="PANTHER" id="PTHR31980:SF1">
    <property type="entry name" value="PROTEIN FAM220A"/>
    <property type="match status" value="1"/>
</dbReference>
<dbReference type="SUPFAM" id="SSF48403">
    <property type="entry name" value="Ankyrin repeat"/>
    <property type="match status" value="1"/>
</dbReference>
<dbReference type="SMART" id="SM00248">
    <property type="entry name" value="ANK"/>
    <property type="match status" value="3"/>
</dbReference>
<dbReference type="Pfam" id="PF15487">
    <property type="entry name" value="FAM220"/>
    <property type="match status" value="1"/>
</dbReference>
<feature type="compositionally biased region" description="Polar residues" evidence="2">
    <location>
        <begin position="42"/>
        <end position="61"/>
    </location>
</feature>
<reference evidence="4" key="1">
    <citation type="submission" date="2022-11" db="EMBL/GenBank/DDBJ databases">
        <title>Centuries of genome instability and evolution in soft-shell clam transmissible cancer (bioRxiv).</title>
        <authorList>
            <person name="Hart S.F.M."/>
            <person name="Yonemitsu M.A."/>
            <person name="Giersch R.M."/>
            <person name="Beal B.F."/>
            <person name="Arriagada G."/>
            <person name="Davis B.W."/>
            <person name="Ostrander E.A."/>
            <person name="Goff S.P."/>
            <person name="Metzger M.J."/>
        </authorList>
    </citation>
    <scope>NUCLEOTIDE SEQUENCE</scope>
    <source>
        <strain evidence="4">MELC-2E11</strain>
        <tissue evidence="4">Siphon/mantle</tissue>
    </source>
</reference>
<protein>
    <submittedName>
        <fullName evidence="4">ANK3-like protein</fullName>
    </submittedName>
</protein>
<keyword evidence="1" id="KW-0040">ANK repeat</keyword>
<organism evidence="4 5">
    <name type="scientific">Mya arenaria</name>
    <name type="common">Soft-shell clam</name>
    <dbReference type="NCBI Taxonomy" id="6604"/>
    <lineage>
        <taxon>Eukaryota</taxon>
        <taxon>Metazoa</taxon>
        <taxon>Spiralia</taxon>
        <taxon>Lophotrochozoa</taxon>
        <taxon>Mollusca</taxon>
        <taxon>Bivalvia</taxon>
        <taxon>Autobranchia</taxon>
        <taxon>Heteroconchia</taxon>
        <taxon>Euheterodonta</taxon>
        <taxon>Imparidentia</taxon>
        <taxon>Neoheterodontei</taxon>
        <taxon>Myida</taxon>
        <taxon>Myoidea</taxon>
        <taxon>Myidae</taxon>
        <taxon>Mya</taxon>
    </lineage>
</organism>
<evidence type="ECO:0000256" key="2">
    <source>
        <dbReference type="SAM" id="MobiDB-lite"/>
    </source>
</evidence>
<evidence type="ECO:0000256" key="1">
    <source>
        <dbReference type="PROSITE-ProRule" id="PRU00023"/>
    </source>
</evidence>
<feature type="compositionally biased region" description="Basic residues" evidence="2">
    <location>
        <begin position="98"/>
        <end position="107"/>
    </location>
</feature>
<dbReference type="PANTHER" id="PTHR31980">
    <property type="entry name" value="PROTEIN FAM220A"/>
    <property type="match status" value="1"/>
</dbReference>
<feature type="compositionally biased region" description="Pro residues" evidence="2">
    <location>
        <begin position="116"/>
        <end position="126"/>
    </location>
</feature>